<keyword evidence="6" id="KW-0808">Transferase</keyword>
<evidence type="ECO:0000256" key="4">
    <source>
        <dbReference type="ARBA" id="ARBA00023136"/>
    </source>
</evidence>
<dbReference type="Proteomes" id="UP000539313">
    <property type="component" value="Unassembled WGS sequence"/>
</dbReference>
<evidence type="ECO:0000313" key="6">
    <source>
        <dbReference type="EMBL" id="MBA9005262.1"/>
    </source>
</evidence>
<dbReference type="InterPro" id="IPR007318">
    <property type="entry name" value="Phopholipid_MeTrfase"/>
</dbReference>
<keyword evidence="2 5" id="KW-0812">Transmembrane</keyword>
<sequence>MTALLIYLIWALLAFGLRSWVQWRRTGDTGFRGAHLRPGSVQWWARILFTGALVIGAAGPVAALAGLPSLGALDRPAVQTTGTVVALLGVAATLAAQMSMGDSWRIGVDEAERTALVTTGAFALARNPIFTAMIITAAGLAAMVPNPVTLLALALTVVAIELQVRIVEEPYLRRTHGDAYERYAAAVGRFLPGIGRHRRRHTPTA</sequence>
<dbReference type="EMBL" id="JACJII010000001">
    <property type="protein sequence ID" value="MBA9005262.1"/>
    <property type="molecule type" value="Genomic_DNA"/>
</dbReference>
<feature type="transmembrane region" description="Helical" evidence="5">
    <location>
        <begin position="77"/>
        <end position="96"/>
    </location>
</feature>
<keyword evidence="4 5" id="KW-0472">Membrane</keyword>
<dbReference type="AlphaFoldDB" id="A0A7W3N0F9"/>
<gene>
    <name evidence="6" type="ORF">HNR21_004144</name>
</gene>
<feature type="transmembrane region" description="Helical" evidence="5">
    <location>
        <begin position="129"/>
        <end position="160"/>
    </location>
</feature>
<comment type="subcellular location">
    <subcellularLocation>
        <location evidence="1">Endomembrane system</location>
        <topology evidence="1">Multi-pass membrane protein</topology>
    </subcellularLocation>
</comment>
<proteinExistence type="predicted"/>
<protein>
    <submittedName>
        <fullName evidence="6">Protein-S-isoprenylcysteine O-methyltransferase Ste14</fullName>
    </submittedName>
</protein>
<reference evidence="6 7" key="1">
    <citation type="submission" date="2020-08" db="EMBL/GenBank/DDBJ databases">
        <title>Sequencing the genomes of 1000 actinobacteria strains.</title>
        <authorList>
            <person name="Klenk H.-P."/>
        </authorList>
    </citation>
    <scope>NUCLEOTIDE SEQUENCE [LARGE SCALE GENOMIC DNA]</scope>
    <source>
        <strain evidence="6 7">DSM 45823</strain>
    </source>
</reference>
<accession>A0A7W3N0F9</accession>
<dbReference type="GO" id="GO:0032259">
    <property type="term" value="P:methylation"/>
    <property type="evidence" value="ECO:0007669"/>
    <property type="project" value="UniProtKB-KW"/>
</dbReference>
<dbReference type="GO" id="GO:0012505">
    <property type="term" value="C:endomembrane system"/>
    <property type="evidence" value="ECO:0007669"/>
    <property type="project" value="UniProtKB-SubCell"/>
</dbReference>
<dbReference type="PANTHER" id="PTHR12714:SF9">
    <property type="entry name" value="PROTEIN-S-ISOPRENYLCYSTEINE O-METHYLTRANSFERASE"/>
    <property type="match status" value="1"/>
</dbReference>
<name>A0A7W3N0F9_9ACTN</name>
<evidence type="ECO:0000256" key="5">
    <source>
        <dbReference type="SAM" id="Phobius"/>
    </source>
</evidence>
<dbReference type="PANTHER" id="PTHR12714">
    <property type="entry name" value="PROTEIN-S ISOPRENYLCYSTEINE O-METHYLTRANSFERASE"/>
    <property type="match status" value="1"/>
</dbReference>
<keyword evidence="6" id="KW-0489">Methyltransferase</keyword>
<evidence type="ECO:0000256" key="1">
    <source>
        <dbReference type="ARBA" id="ARBA00004127"/>
    </source>
</evidence>
<comment type="caution">
    <text evidence="6">The sequence shown here is derived from an EMBL/GenBank/DDBJ whole genome shotgun (WGS) entry which is preliminary data.</text>
</comment>
<evidence type="ECO:0000256" key="2">
    <source>
        <dbReference type="ARBA" id="ARBA00022692"/>
    </source>
</evidence>
<keyword evidence="3 5" id="KW-1133">Transmembrane helix</keyword>
<dbReference type="Gene3D" id="1.20.120.1630">
    <property type="match status" value="1"/>
</dbReference>
<keyword evidence="7" id="KW-1185">Reference proteome</keyword>
<dbReference type="GO" id="GO:0008168">
    <property type="term" value="F:methyltransferase activity"/>
    <property type="evidence" value="ECO:0007669"/>
    <property type="project" value="UniProtKB-KW"/>
</dbReference>
<evidence type="ECO:0000256" key="3">
    <source>
        <dbReference type="ARBA" id="ARBA00022989"/>
    </source>
</evidence>
<organism evidence="6 7">
    <name type="scientific">Thermomonospora cellulosilytica</name>
    <dbReference type="NCBI Taxonomy" id="1411118"/>
    <lineage>
        <taxon>Bacteria</taxon>
        <taxon>Bacillati</taxon>
        <taxon>Actinomycetota</taxon>
        <taxon>Actinomycetes</taxon>
        <taxon>Streptosporangiales</taxon>
        <taxon>Thermomonosporaceae</taxon>
        <taxon>Thermomonospora</taxon>
    </lineage>
</organism>
<dbReference type="Pfam" id="PF04191">
    <property type="entry name" value="PEMT"/>
    <property type="match status" value="1"/>
</dbReference>
<evidence type="ECO:0000313" key="7">
    <source>
        <dbReference type="Proteomes" id="UP000539313"/>
    </source>
</evidence>
<feature type="transmembrane region" description="Helical" evidence="5">
    <location>
        <begin position="43"/>
        <end position="65"/>
    </location>
</feature>